<dbReference type="EMBL" id="BT137566">
    <property type="protein sequence ID" value="AFK37361.1"/>
    <property type="molecule type" value="mRNA"/>
</dbReference>
<proteinExistence type="evidence at transcript level"/>
<organism evidence="1">
    <name type="scientific">Medicago truncatula</name>
    <name type="common">Barrel medic</name>
    <name type="synonym">Medicago tribuloides</name>
    <dbReference type="NCBI Taxonomy" id="3880"/>
    <lineage>
        <taxon>Eukaryota</taxon>
        <taxon>Viridiplantae</taxon>
        <taxon>Streptophyta</taxon>
        <taxon>Embryophyta</taxon>
        <taxon>Tracheophyta</taxon>
        <taxon>Spermatophyta</taxon>
        <taxon>Magnoliopsida</taxon>
        <taxon>eudicotyledons</taxon>
        <taxon>Gunneridae</taxon>
        <taxon>Pentapetalae</taxon>
        <taxon>rosids</taxon>
        <taxon>fabids</taxon>
        <taxon>Fabales</taxon>
        <taxon>Fabaceae</taxon>
        <taxon>Papilionoideae</taxon>
        <taxon>50 kb inversion clade</taxon>
        <taxon>NPAAA clade</taxon>
        <taxon>Hologalegina</taxon>
        <taxon>IRL clade</taxon>
        <taxon>Trifolieae</taxon>
        <taxon>Medicago</taxon>
    </lineage>
</organism>
<accession>I3SAR9</accession>
<evidence type="ECO:0000313" key="1">
    <source>
        <dbReference type="EMBL" id="AFK37361.1"/>
    </source>
</evidence>
<protein>
    <submittedName>
        <fullName evidence="1">Uncharacterized protein</fullName>
    </submittedName>
</protein>
<sequence length="82" mass="9806">MVRSFNLEHFLQKNFLRHLLIWFLGRNLSYPITGNMGASSFLDLELNANRNMILVKMKILMILILKRKIFHLMLIMGNLCWR</sequence>
<reference evidence="1" key="1">
    <citation type="submission" date="2012-05" db="EMBL/GenBank/DDBJ databases">
        <authorList>
            <person name="Krishnakumar V."/>
            <person name="Cheung F."/>
            <person name="Xiao Y."/>
            <person name="Chan A."/>
            <person name="Moskal W.A."/>
            <person name="Town C.D."/>
        </authorList>
    </citation>
    <scope>NUCLEOTIDE SEQUENCE</scope>
</reference>
<dbReference type="AlphaFoldDB" id="I3SAR9"/>
<name>I3SAR9_MEDTR</name>